<dbReference type="InterPro" id="IPR006175">
    <property type="entry name" value="YjgF/YER057c/UK114"/>
</dbReference>
<dbReference type="SUPFAM" id="SSF55298">
    <property type="entry name" value="YjgF-like"/>
    <property type="match status" value="1"/>
</dbReference>
<protein>
    <recommendedName>
        <fullName evidence="4">Enamine deaminase RidA, house cleaning of reactive enamine intermediates, YjgF/YER057c/UK114 family</fullName>
    </recommendedName>
</protein>
<dbReference type="PANTHER" id="PTHR11803:SF58">
    <property type="entry name" value="PROTEIN HMF1-RELATED"/>
    <property type="match status" value="1"/>
</dbReference>
<dbReference type="Pfam" id="PF01042">
    <property type="entry name" value="Ribonuc_L-PSP"/>
    <property type="match status" value="1"/>
</dbReference>
<dbReference type="PANTHER" id="PTHR11803">
    <property type="entry name" value="2-IMINOBUTANOATE/2-IMINOPROPANOATE DEAMINASE RIDA"/>
    <property type="match status" value="1"/>
</dbReference>
<reference evidence="2 3" key="1">
    <citation type="submission" date="2016-07" db="EMBL/GenBank/DDBJ databases">
        <title>Genome analysis of Burkholderia fungorum ES3-20.</title>
        <authorList>
            <person name="Xu D."/>
            <person name="Yao R."/>
            <person name="Zheng S."/>
        </authorList>
    </citation>
    <scope>NUCLEOTIDE SEQUENCE [LARGE SCALE GENOMIC DNA]</scope>
    <source>
        <strain evidence="2 3">ES3-20</strain>
    </source>
</reference>
<dbReference type="Gene3D" id="3.30.1330.40">
    <property type="entry name" value="RutC-like"/>
    <property type="match status" value="1"/>
</dbReference>
<dbReference type="EMBL" id="MCAS01000008">
    <property type="protein sequence ID" value="RKF48327.1"/>
    <property type="molecule type" value="Genomic_DNA"/>
</dbReference>
<dbReference type="AlphaFoldDB" id="A0A3R7EUD5"/>
<name>A0A3R7EUD5_9BURK</name>
<evidence type="ECO:0000313" key="3">
    <source>
        <dbReference type="Proteomes" id="UP000283709"/>
    </source>
</evidence>
<gene>
    <name evidence="2" type="ORF">BCY88_21605</name>
</gene>
<dbReference type="RefSeq" id="WP_120344022.1">
    <property type="nucleotide sequence ID" value="NZ_MCAS01000008.1"/>
</dbReference>
<dbReference type="GO" id="GO:0005829">
    <property type="term" value="C:cytosol"/>
    <property type="evidence" value="ECO:0007669"/>
    <property type="project" value="TreeGrafter"/>
</dbReference>
<dbReference type="Proteomes" id="UP000283709">
    <property type="component" value="Unassembled WGS sequence"/>
</dbReference>
<dbReference type="CDD" id="cd00448">
    <property type="entry name" value="YjgF_YER057c_UK114_family"/>
    <property type="match status" value="1"/>
</dbReference>
<accession>A0A3R7EUD5</accession>
<dbReference type="InterPro" id="IPR035959">
    <property type="entry name" value="RutC-like_sf"/>
</dbReference>
<evidence type="ECO:0008006" key="4">
    <source>
        <dbReference type="Google" id="ProtNLM"/>
    </source>
</evidence>
<organism evidence="2 3">
    <name type="scientific">Paraburkholderia fungorum</name>
    <dbReference type="NCBI Taxonomy" id="134537"/>
    <lineage>
        <taxon>Bacteria</taxon>
        <taxon>Pseudomonadati</taxon>
        <taxon>Pseudomonadota</taxon>
        <taxon>Betaproteobacteria</taxon>
        <taxon>Burkholderiales</taxon>
        <taxon>Burkholderiaceae</taxon>
        <taxon>Paraburkholderia</taxon>
    </lineage>
</organism>
<dbReference type="OrthoDB" id="9803101at2"/>
<dbReference type="GO" id="GO:0019239">
    <property type="term" value="F:deaminase activity"/>
    <property type="evidence" value="ECO:0007669"/>
    <property type="project" value="TreeGrafter"/>
</dbReference>
<comment type="caution">
    <text evidence="2">The sequence shown here is derived from an EMBL/GenBank/DDBJ whole genome shotgun (WGS) entry which is preliminary data.</text>
</comment>
<comment type="similarity">
    <text evidence="1">Belongs to the RutC family.</text>
</comment>
<sequence length="132" mass="13518">MKIDYLTLPGLAAPVGFSHVTVSGPGRLVHVSGQVSKDATGRLIGAGDLALQTDQVYANLFAALEAAGAGPADVVKVVTYVVDLSAEKAALVRTVRNRFLGSGPYPASTLVGVSSLVTPELLIEIDAMAAID</sequence>
<evidence type="ECO:0000256" key="1">
    <source>
        <dbReference type="ARBA" id="ARBA00010552"/>
    </source>
</evidence>
<evidence type="ECO:0000313" key="2">
    <source>
        <dbReference type="EMBL" id="RKF48327.1"/>
    </source>
</evidence>
<proteinExistence type="inferred from homology"/>